<dbReference type="RefSeq" id="WP_004657622.1">
    <property type="nucleotide sequence ID" value="NZ_KB849179.1"/>
</dbReference>
<evidence type="ECO:0000313" key="3">
    <source>
        <dbReference type="Proteomes" id="UP000013034"/>
    </source>
</evidence>
<evidence type="ECO:0000313" key="2">
    <source>
        <dbReference type="EMBL" id="ENU21932.1"/>
    </source>
</evidence>
<dbReference type="Gene3D" id="1.20.1480.40">
    <property type="entry name" value="Uncharacterised protein PF16133, DUF4844"/>
    <property type="match status" value="1"/>
</dbReference>
<protein>
    <recommendedName>
        <fullName evidence="4">DUF4844 domain-containing protein</fullName>
    </recommendedName>
</protein>
<dbReference type="InterPro" id="IPR038360">
    <property type="entry name" value="DUF4844_sf"/>
</dbReference>
<feature type="signal peptide" evidence="1">
    <location>
        <begin position="1"/>
        <end position="21"/>
    </location>
</feature>
<evidence type="ECO:0008006" key="4">
    <source>
        <dbReference type="Google" id="ProtNLM"/>
    </source>
</evidence>
<dbReference type="Proteomes" id="UP000013034">
    <property type="component" value="Unassembled WGS sequence"/>
</dbReference>
<keyword evidence="1" id="KW-0732">Signal</keyword>
<gene>
    <name evidence="2" type="ORF">F993_03861</name>
</gene>
<reference evidence="2 3" key="1">
    <citation type="submission" date="2013-02" db="EMBL/GenBank/DDBJ databases">
        <title>The Genome Sequence of Acinetobacter sp. NIPH 809.</title>
        <authorList>
            <consortium name="The Broad Institute Genome Sequencing Platform"/>
            <consortium name="The Broad Institute Genome Sequencing Center for Infectious Disease"/>
            <person name="Cerqueira G."/>
            <person name="Feldgarden M."/>
            <person name="Courvalin P."/>
            <person name="Perichon B."/>
            <person name="Grillot-Courvalin C."/>
            <person name="Clermont D."/>
            <person name="Rocha E."/>
            <person name="Yoon E.-J."/>
            <person name="Nemec A."/>
            <person name="Walker B."/>
            <person name="Young S.K."/>
            <person name="Zeng Q."/>
            <person name="Gargeya S."/>
            <person name="Fitzgerald M."/>
            <person name="Haas B."/>
            <person name="Abouelleil A."/>
            <person name="Alvarado L."/>
            <person name="Arachchi H.M."/>
            <person name="Berlin A.M."/>
            <person name="Chapman S.B."/>
            <person name="Dewar J."/>
            <person name="Goldberg J."/>
            <person name="Griggs A."/>
            <person name="Gujja S."/>
            <person name="Hansen M."/>
            <person name="Howarth C."/>
            <person name="Imamovic A."/>
            <person name="Larimer J."/>
            <person name="McCowan C."/>
            <person name="Murphy C."/>
            <person name="Neiman D."/>
            <person name="Pearson M."/>
            <person name="Priest M."/>
            <person name="Roberts A."/>
            <person name="Saif S."/>
            <person name="Shea T."/>
            <person name="Sisk P."/>
            <person name="Sykes S."/>
            <person name="Wortman J."/>
            <person name="Nusbaum C."/>
            <person name="Birren B."/>
        </authorList>
    </citation>
    <scope>NUCLEOTIDE SEQUENCE [LARGE SCALE GENOMIC DNA]</scope>
    <source>
        <strain evidence="2 3">NIPH 809</strain>
    </source>
</reference>
<comment type="caution">
    <text evidence="2">The sequence shown here is derived from an EMBL/GenBank/DDBJ whole genome shotgun (WGS) entry which is preliminary data.</text>
</comment>
<name>A0ABN0J9W1_9GAMM</name>
<evidence type="ECO:0000256" key="1">
    <source>
        <dbReference type="SAM" id="SignalP"/>
    </source>
</evidence>
<accession>A0ABN0J9W1</accession>
<feature type="chain" id="PRO_5046414928" description="DUF4844 domain-containing protein" evidence="1">
    <location>
        <begin position="22"/>
        <end position="157"/>
    </location>
</feature>
<dbReference type="EMBL" id="APOI01000030">
    <property type="protein sequence ID" value="ENU21932.1"/>
    <property type="molecule type" value="Genomic_DNA"/>
</dbReference>
<dbReference type="InterPro" id="IPR032301">
    <property type="entry name" value="DUF4844"/>
</dbReference>
<dbReference type="Pfam" id="PF16133">
    <property type="entry name" value="DUF4844"/>
    <property type="match status" value="1"/>
</dbReference>
<proteinExistence type="predicted"/>
<sequence length="157" mass="17885">MKLLSIFLVTGLLLLSGYTQANEHKASTLNTKIINQLHKFQQQDHFLSDGYLYTGVQDNQLKRVLNQKVAQTAEAYIQLYQHSAQPSKQQRLKILSDGIHQIDPDSLGTDDREQVAGTFEHFLDITGLESSEGILNTWLYNEEINRLIEKNRAAQSK</sequence>
<keyword evidence="3" id="KW-1185">Reference proteome</keyword>
<organism evidence="2 3">
    <name type="scientific">Acinetobacter proteolyticus</name>
    <dbReference type="NCBI Taxonomy" id="1776741"/>
    <lineage>
        <taxon>Bacteria</taxon>
        <taxon>Pseudomonadati</taxon>
        <taxon>Pseudomonadota</taxon>
        <taxon>Gammaproteobacteria</taxon>
        <taxon>Moraxellales</taxon>
        <taxon>Moraxellaceae</taxon>
        <taxon>Acinetobacter</taxon>
    </lineage>
</organism>